<sequence length="148" mass="17062">MIIRSMTIDDYNQVYALWSGIKGFGIRAIDDSREGINRFLLRNPDLCVVAEDNNTIIGSILCGHDGRRGTLYHVCVAENYRKHGVGHEMVLEAVSRLKKEGINKVNLIAFRNNLLGNNFWRKEKFTFRDDLNYYDLTISEENKTDFVS</sequence>
<evidence type="ECO:0000259" key="1">
    <source>
        <dbReference type="PROSITE" id="PS51186"/>
    </source>
</evidence>
<feature type="domain" description="N-acetyltransferase" evidence="1">
    <location>
        <begin position="1"/>
        <end position="145"/>
    </location>
</feature>
<dbReference type="InterPro" id="IPR000182">
    <property type="entry name" value="GNAT_dom"/>
</dbReference>
<evidence type="ECO:0000313" key="3">
    <source>
        <dbReference type="Proteomes" id="UP000237749"/>
    </source>
</evidence>
<comment type="caution">
    <text evidence="2">The sequence shown here is derived from an EMBL/GenBank/DDBJ whole genome shotgun (WGS) entry which is preliminary data.</text>
</comment>
<dbReference type="InterPro" id="IPR016181">
    <property type="entry name" value="Acyl_CoA_acyltransferase"/>
</dbReference>
<dbReference type="EMBL" id="PTJA01000002">
    <property type="protein sequence ID" value="PPK82428.1"/>
    <property type="molecule type" value="Genomic_DNA"/>
</dbReference>
<evidence type="ECO:0000313" key="2">
    <source>
        <dbReference type="EMBL" id="PPK82428.1"/>
    </source>
</evidence>
<dbReference type="Pfam" id="PF00583">
    <property type="entry name" value="Acetyltransf_1"/>
    <property type="match status" value="1"/>
</dbReference>
<keyword evidence="2" id="KW-0687">Ribonucleoprotein</keyword>
<dbReference type="RefSeq" id="WP_104434876.1">
    <property type="nucleotide sequence ID" value="NZ_PTJA01000002.1"/>
</dbReference>
<dbReference type="AlphaFoldDB" id="A0A2S6HWP8"/>
<organism evidence="2 3">
    <name type="scientific">Lacrimispora xylanisolvens</name>
    <dbReference type="NCBI Taxonomy" id="384636"/>
    <lineage>
        <taxon>Bacteria</taxon>
        <taxon>Bacillati</taxon>
        <taxon>Bacillota</taxon>
        <taxon>Clostridia</taxon>
        <taxon>Lachnospirales</taxon>
        <taxon>Lachnospiraceae</taxon>
        <taxon>Lacrimispora</taxon>
    </lineage>
</organism>
<dbReference type="Gene3D" id="3.40.630.30">
    <property type="match status" value="1"/>
</dbReference>
<reference evidence="2 3" key="1">
    <citation type="submission" date="2018-02" db="EMBL/GenBank/DDBJ databases">
        <title>Genomic Encyclopedia of Archaeal and Bacterial Type Strains, Phase II (KMG-II): from individual species to whole genera.</title>
        <authorList>
            <person name="Goeker M."/>
        </authorList>
    </citation>
    <scope>NUCLEOTIDE SEQUENCE [LARGE SCALE GENOMIC DNA]</scope>
    <source>
        <strain evidence="2 3">DSM 3808</strain>
    </source>
</reference>
<dbReference type="GO" id="GO:0005840">
    <property type="term" value="C:ribosome"/>
    <property type="evidence" value="ECO:0007669"/>
    <property type="project" value="UniProtKB-KW"/>
</dbReference>
<name>A0A2S6HWP8_9FIRM</name>
<accession>A0A2S6HWP8</accession>
<dbReference type="Proteomes" id="UP000237749">
    <property type="component" value="Unassembled WGS sequence"/>
</dbReference>
<dbReference type="PROSITE" id="PS51186">
    <property type="entry name" value="GNAT"/>
    <property type="match status" value="1"/>
</dbReference>
<dbReference type="CDD" id="cd04301">
    <property type="entry name" value="NAT_SF"/>
    <property type="match status" value="1"/>
</dbReference>
<dbReference type="SUPFAM" id="SSF55729">
    <property type="entry name" value="Acyl-CoA N-acyltransferases (Nat)"/>
    <property type="match status" value="1"/>
</dbReference>
<dbReference type="OrthoDB" id="9792929at2"/>
<proteinExistence type="predicted"/>
<protein>
    <submittedName>
        <fullName evidence="2">Ribosomal protein S18 acetylase RimI-like enzyme</fullName>
    </submittedName>
</protein>
<keyword evidence="3" id="KW-1185">Reference proteome</keyword>
<keyword evidence="2" id="KW-0689">Ribosomal protein</keyword>
<dbReference type="GO" id="GO:0016747">
    <property type="term" value="F:acyltransferase activity, transferring groups other than amino-acyl groups"/>
    <property type="evidence" value="ECO:0007669"/>
    <property type="project" value="InterPro"/>
</dbReference>
<gene>
    <name evidence="2" type="ORF">BXY41_102116</name>
</gene>